<evidence type="ECO:0000313" key="8">
    <source>
        <dbReference type="Proteomes" id="UP000032545"/>
    </source>
</evidence>
<dbReference type="AlphaFoldDB" id="A0A0D8BLR4"/>
<comment type="catalytic activity">
    <reaction evidence="1">
        <text>Random hydrolysis of (1-&gt;4)-beta-D-mannosidic linkages in mannans, galactomannans and glucomannans.</text>
        <dbReference type="EC" id="3.2.1.78"/>
    </reaction>
</comment>
<dbReference type="InterPro" id="IPR001547">
    <property type="entry name" value="Glyco_hydro_5"/>
</dbReference>
<dbReference type="InterPro" id="IPR045053">
    <property type="entry name" value="MAN-like"/>
</dbReference>
<keyword evidence="5" id="KW-1133">Transmembrane helix</keyword>
<feature type="domain" description="Glycoside hydrolase family 5" evidence="6">
    <location>
        <begin position="200"/>
        <end position="341"/>
    </location>
</feature>
<dbReference type="Pfam" id="PF26410">
    <property type="entry name" value="GH5_mannosidase"/>
    <property type="match status" value="1"/>
</dbReference>
<evidence type="ECO:0000256" key="3">
    <source>
        <dbReference type="ARBA" id="ARBA00022801"/>
    </source>
</evidence>
<dbReference type="PROSITE" id="PS51257">
    <property type="entry name" value="PROKAR_LIPOPROTEIN"/>
    <property type="match status" value="1"/>
</dbReference>
<proteinExistence type="predicted"/>
<dbReference type="GO" id="GO:0004553">
    <property type="term" value="F:hydrolase activity, hydrolyzing O-glycosyl compounds"/>
    <property type="evidence" value="ECO:0007669"/>
    <property type="project" value="InterPro"/>
</dbReference>
<dbReference type="InterPro" id="IPR017853">
    <property type="entry name" value="GH"/>
</dbReference>
<feature type="transmembrane region" description="Helical" evidence="5">
    <location>
        <begin position="12"/>
        <end position="30"/>
    </location>
</feature>
<evidence type="ECO:0000256" key="1">
    <source>
        <dbReference type="ARBA" id="ARBA00001678"/>
    </source>
</evidence>
<dbReference type="Gene3D" id="3.20.20.80">
    <property type="entry name" value="Glycosidases"/>
    <property type="match status" value="1"/>
</dbReference>
<evidence type="ECO:0000256" key="2">
    <source>
        <dbReference type="ARBA" id="ARBA00012706"/>
    </source>
</evidence>
<comment type="caution">
    <text evidence="7">The sequence shown here is derived from an EMBL/GenBank/DDBJ whole genome shotgun (WGS) entry which is preliminary data.</text>
</comment>
<gene>
    <name evidence="7" type="ORF">FF36_00688</name>
</gene>
<dbReference type="RefSeq" id="WP_157871698.1">
    <property type="nucleotide sequence ID" value="NZ_JYFN01000003.1"/>
</dbReference>
<dbReference type="PANTHER" id="PTHR31451">
    <property type="match status" value="1"/>
</dbReference>
<sequence>MTPGRWRRAGSLGVTLIIVGGLLAGCSWFGHSGGSATSTHRPGPERPELADQFVTRSGAQLKLGGQPFRFIGFNYFDAAATDRYTCAWWPRVSDADLDRDFRFLHEQAGATVVRFWAFQTYTQGGTDFSGVDRVIRAARANGMRVMPVLENEWGDCTTAATRTDSKAAYQGDTWFGQGYRVPFGNATLSYRDYVSRIVTHYRDEPTILGWTMMNEAETSARDDQNRPALVGFAGDIAGVIKSADPRHLVSVGSQSNGAPGASGPDFAAVYGLANIDFTEVHDWSAWGSDTEALPGSAKDGSLPATASPQCAPVRGAPLACSFAAAQQLGKPLIVGEAGIAAGDAAGRERRADLLAAKVRAAFRNGASGYLIWQFNHVVDTERYDVLPSDNDPLFAVLRRLSDNPPS</sequence>
<dbReference type="EMBL" id="JYFN01000003">
    <property type="protein sequence ID" value="KJE25076.1"/>
    <property type="molecule type" value="Genomic_DNA"/>
</dbReference>
<evidence type="ECO:0000313" key="7">
    <source>
        <dbReference type="EMBL" id="KJE25076.1"/>
    </source>
</evidence>
<protein>
    <recommendedName>
        <fullName evidence="2">mannan endo-1,4-beta-mannosidase</fullName>
        <ecNumber evidence="2">3.2.1.78</ecNumber>
    </recommendedName>
</protein>
<keyword evidence="5" id="KW-0812">Transmembrane</keyword>
<name>A0A0D8BLR4_9ACTN</name>
<dbReference type="OrthoDB" id="9762066at2"/>
<dbReference type="EC" id="3.2.1.78" evidence="2"/>
<evidence type="ECO:0000256" key="4">
    <source>
        <dbReference type="ARBA" id="ARBA00023295"/>
    </source>
</evidence>
<evidence type="ECO:0000259" key="6">
    <source>
        <dbReference type="Pfam" id="PF26410"/>
    </source>
</evidence>
<keyword evidence="8" id="KW-1185">Reference proteome</keyword>
<dbReference type="SUPFAM" id="SSF51445">
    <property type="entry name" value="(Trans)glycosidases"/>
    <property type="match status" value="1"/>
</dbReference>
<keyword evidence="4" id="KW-0326">Glycosidase</keyword>
<organism evidence="7 8">
    <name type="scientific">Frankia torreyi</name>
    <dbReference type="NCBI Taxonomy" id="1856"/>
    <lineage>
        <taxon>Bacteria</taxon>
        <taxon>Bacillati</taxon>
        <taxon>Actinomycetota</taxon>
        <taxon>Actinomycetes</taxon>
        <taxon>Frankiales</taxon>
        <taxon>Frankiaceae</taxon>
        <taxon>Frankia</taxon>
    </lineage>
</organism>
<keyword evidence="5" id="KW-0472">Membrane</keyword>
<reference evidence="7 8" key="2">
    <citation type="journal article" date="2016" name="Genome Announc.">
        <title>Permanent Draft Genome Sequences for Two Variants of Frankia sp. Strain CpI1, the First Frankia Strain Isolated from Root Nodules of Comptonia peregrina.</title>
        <authorList>
            <person name="Oshone R."/>
            <person name="Hurst S.G.IV."/>
            <person name="Abebe-Akele F."/>
            <person name="Simpson S."/>
            <person name="Morris K."/>
            <person name="Thomas W.K."/>
            <person name="Tisa L.S."/>
        </authorList>
    </citation>
    <scope>NUCLEOTIDE SEQUENCE [LARGE SCALE GENOMIC DNA]</scope>
    <source>
        <strain evidence="8">CpI1-S</strain>
    </source>
</reference>
<dbReference type="Proteomes" id="UP000032545">
    <property type="component" value="Unassembled WGS sequence"/>
</dbReference>
<accession>A0A0D8BLR4</accession>
<dbReference type="PATRIC" id="fig|1502723.3.peg.2305"/>
<dbReference type="GO" id="GO:0000272">
    <property type="term" value="P:polysaccharide catabolic process"/>
    <property type="evidence" value="ECO:0007669"/>
    <property type="project" value="InterPro"/>
</dbReference>
<keyword evidence="3 7" id="KW-0378">Hydrolase</keyword>
<evidence type="ECO:0000256" key="5">
    <source>
        <dbReference type="SAM" id="Phobius"/>
    </source>
</evidence>
<reference evidence="8" key="1">
    <citation type="submission" date="2015-02" db="EMBL/GenBank/DDBJ databases">
        <title>Draft Genome of Frankia sp. CpI1-S.</title>
        <authorList>
            <person name="Oshone R.T."/>
            <person name="Ngom M."/>
            <person name="Ghodhbane-Gtari F."/>
            <person name="Gtari M."/>
            <person name="Morris K."/>
            <person name="Thomas K."/>
            <person name="Sen A."/>
            <person name="Tisa L.S."/>
        </authorList>
    </citation>
    <scope>NUCLEOTIDE SEQUENCE [LARGE SCALE GENOMIC DNA]</scope>
    <source>
        <strain evidence="8">CpI1-S</strain>
    </source>
</reference>